<protein>
    <recommendedName>
        <fullName evidence="6">MARVEL domain-containing protein</fullName>
    </recommendedName>
</protein>
<comment type="subcellular location">
    <subcellularLocation>
        <location evidence="1">Membrane</location>
        <topology evidence="1">Multi-pass membrane protein</topology>
    </subcellularLocation>
</comment>
<evidence type="ECO:0000259" key="6">
    <source>
        <dbReference type="Pfam" id="PF01284"/>
    </source>
</evidence>
<gene>
    <name evidence="7" type="ORF">B0H16DRAFT_1324539</name>
</gene>
<evidence type="ECO:0000256" key="1">
    <source>
        <dbReference type="ARBA" id="ARBA00004141"/>
    </source>
</evidence>
<evidence type="ECO:0000313" key="8">
    <source>
        <dbReference type="Proteomes" id="UP001215598"/>
    </source>
</evidence>
<dbReference type="AlphaFoldDB" id="A0AAD7ICQ8"/>
<organism evidence="7 8">
    <name type="scientific">Mycena metata</name>
    <dbReference type="NCBI Taxonomy" id="1033252"/>
    <lineage>
        <taxon>Eukaryota</taxon>
        <taxon>Fungi</taxon>
        <taxon>Dikarya</taxon>
        <taxon>Basidiomycota</taxon>
        <taxon>Agaricomycotina</taxon>
        <taxon>Agaricomycetes</taxon>
        <taxon>Agaricomycetidae</taxon>
        <taxon>Agaricales</taxon>
        <taxon>Marasmiineae</taxon>
        <taxon>Mycenaceae</taxon>
        <taxon>Mycena</taxon>
    </lineage>
</organism>
<feature type="domain" description="MARVEL" evidence="6">
    <location>
        <begin position="11"/>
        <end position="148"/>
    </location>
</feature>
<keyword evidence="3 5" id="KW-1133">Transmembrane helix</keyword>
<accession>A0AAD7ICQ8</accession>
<keyword evidence="2 5" id="KW-0812">Transmembrane</keyword>
<evidence type="ECO:0000256" key="2">
    <source>
        <dbReference type="ARBA" id="ARBA00022692"/>
    </source>
</evidence>
<feature type="transmembrane region" description="Helical" evidence="5">
    <location>
        <begin position="12"/>
        <end position="35"/>
    </location>
</feature>
<evidence type="ECO:0000256" key="5">
    <source>
        <dbReference type="SAM" id="Phobius"/>
    </source>
</evidence>
<keyword evidence="4 5" id="KW-0472">Membrane</keyword>
<evidence type="ECO:0000313" key="7">
    <source>
        <dbReference type="EMBL" id="KAJ7740076.1"/>
    </source>
</evidence>
<evidence type="ECO:0000256" key="3">
    <source>
        <dbReference type="ARBA" id="ARBA00022989"/>
    </source>
</evidence>
<comment type="caution">
    <text evidence="7">The sequence shown here is derived from an EMBL/GenBank/DDBJ whole genome shotgun (WGS) entry which is preliminary data.</text>
</comment>
<dbReference type="InterPro" id="IPR008253">
    <property type="entry name" value="Marvel"/>
</dbReference>
<evidence type="ECO:0000256" key="4">
    <source>
        <dbReference type="ARBA" id="ARBA00023136"/>
    </source>
</evidence>
<feature type="transmembrane region" description="Helical" evidence="5">
    <location>
        <begin position="134"/>
        <end position="155"/>
    </location>
</feature>
<reference evidence="7" key="1">
    <citation type="submission" date="2023-03" db="EMBL/GenBank/DDBJ databases">
        <title>Massive genome expansion in bonnet fungi (Mycena s.s.) driven by repeated elements and novel gene families across ecological guilds.</title>
        <authorList>
            <consortium name="Lawrence Berkeley National Laboratory"/>
            <person name="Harder C.B."/>
            <person name="Miyauchi S."/>
            <person name="Viragh M."/>
            <person name="Kuo A."/>
            <person name="Thoen E."/>
            <person name="Andreopoulos B."/>
            <person name="Lu D."/>
            <person name="Skrede I."/>
            <person name="Drula E."/>
            <person name="Henrissat B."/>
            <person name="Morin E."/>
            <person name="Kohler A."/>
            <person name="Barry K."/>
            <person name="LaButti K."/>
            <person name="Morin E."/>
            <person name="Salamov A."/>
            <person name="Lipzen A."/>
            <person name="Mereny Z."/>
            <person name="Hegedus B."/>
            <person name="Baldrian P."/>
            <person name="Stursova M."/>
            <person name="Weitz H."/>
            <person name="Taylor A."/>
            <person name="Grigoriev I.V."/>
            <person name="Nagy L.G."/>
            <person name="Martin F."/>
            <person name="Kauserud H."/>
        </authorList>
    </citation>
    <scope>NUCLEOTIDE SEQUENCE</scope>
    <source>
        <strain evidence="7">CBHHK182m</strain>
    </source>
</reference>
<proteinExistence type="predicted"/>
<sequence>MTRDVNTHVRRGHPITLGLMILFAIIELSLSAWLTSKFNHFHNYRTLSERDRVRFTLFTSTWTVVWAALLLILFAHSATGSMLTSVLAHLVVLGFTWLLWTAAAAAVTDMLGGGLNCKLEDAFAYCNQLNALEAFAWIEWLLCTFAIIVVLWRGISSARSGNGYRGSLV</sequence>
<feature type="transmembrane region" description="Helical" evidence="5">
    <location>
        <begin position="86"/>
        <end position="106"/>
    </location>
</feature>
<dbReference type="EMBL" id="JARKIB010000104">
    <property type="protein sequence ID" value="KAJ7740076.1"/>
    <property type="molecule type" value="Genomic_DNA"/>
</dbReference>
<name>A0AAD7ICQ8_9AGAR</name>
<dbReference type="Proteomes" id="UP001215598">
    <property type="component" value="Unassembled WGS sequence"/>
</dbReference>
<keyword evidence="8" id="KW-1185">Reference proteome</keyword>
<dbReference type="GO" id="GO:0016020">
    <property type="term" value="C:membrane"/>
    <property type="evidence" value="ECO:0007669"/>
    <property type="project" value="UniProtKB-SubCell"/>
</dbReference>
<dbReference type="Pfam" id="PF01284">
    <property type="entry name" value="MARVEL"/>
    <property type="match status" value="1"/>
</dbReference>
<feature type="transmembrane region" description="Helical" evidence="5">
    <location>
        <begin position="55"/>
        <end position="74"/>
    </location>
</feature>